<proteinExistence type="predicted"/>
<dbReference type="Proteomes" id="UP000002899">
    <property type="component" value="Chromosome III"/>
</dbReference>
<keyword evidence="3" id="KW-1185">Reference proteome</keyword>
<name>A0A0K3AQW6_BABMR</name>
<sequence>MDFNNPVVLVDEMDADLSDEGMHLNQSSGRTRKIPLLDCCSFCKNPLLAAIGRITGFKMLLYISFIYLMPVFFLWSKYICVLDFVFLVPGQAPTLRRVSFLRGYPALRFSFGLLLALLLLFSEAVEVYCYVANFINVRLLGSSIDDFLYDGNNGTFGGRDVEASGSAFCRHDSTKSKSSQGFAEWFRSLSAKFRYIHVFHHLRWFMMSSLVSIPPLVMFSINLYYYKGAFMVSRYYIETMDFALGLLLPMACIMIFTCIVYPIYLITVTIVSGTDVHYSSSKVSHSLAVLCLQDSCPCEQLVKEQVSPAVKRNLERHSIYLGFGKLIFVISTGILFICSLVSIFLL</sequence>
<evidence type="ECO:0000256" key="1">
    <source>
        <dbReference type="SAM" id="Phobius"/>
    </source>
</evidence>
<protein>
    <submittedName>
        <fullName evidence="2">Uncharacterized protein</fullName>
    </submittedName>
</protein>
<reference evidence="2 3" key="3">
    <citation type="journal article" date="2016" name="Sci. Rep.">
        <title>Genome-wide diversity and gene expression profiling of Babesia microti isolates identify polymorphic genes that mediate host-pathogen interactions.</title>
        <authorList>
            <person name="Silva J.C."/>
            <person name="Cornillot E."/>
            <person name="McCracken C."/>
            <person name="Usmani-Brown S."/>
            <person name="Dwivedi A."/>
            <person name="Ifeonu O.O."/>
            <person name="Crabtree J."/>
            <person name="Gotia H.T."/>
            <person name="Virji A.Z."/>
            <person name="Reynes C."/>
            <person name="Colinge J."/>
            <person name="Kumar V."/>
            <person name="Lawres L."/>
            <person name="Pazzi J.E."/>
            <person name="Pablo J.V."/>
            <person name="Hung C."/>
            <person name="Brancato J."/>
            <person name="Kumari P."/>
            <person name="Orvis J."/>
            <person name="Tretina K."/>
            <person name="Chibucos M."/>
            <person name="Ott S."/>
            <person name="Sadzewicz L."/>
            <person name="Sengamalay N."/>
            <person name="Shetty A.C."/>
            <person name="Su Q."/>
            <person name="Tallon L."/>
            <person name="Fraser C.M."/>
            <person name="Frutos R."/>
            <person name="Molina D.M."/>
            <person name="Krause P.J."/>
            <person name="Ben Mamoun C."/>
        </authorList>
    </citation>
    <scope>NUCLEOTIDE SEQUENCE [LARGE SCALE GENOMIC DNA]</scope>
    <source>
        <strain evidence="2 3">RI</strain>
    </source>
</reference>
<feature type="transmembrane region" description="Helical" evidence="1">
    <location>
        <begin position="60"/>
        <end position="89"/>
    </location>
</feature>
<keyword evidence="1" id="KW-0472">Membrane</keyword>
<keyword evidence="1" id="KW-0812">Transmembrane</keyword>
<reference evidence="2 3" key="1">
    <citation type="journal article" date="2012" name="Nucleic Acids Res.">
        <title>Sequencing of the smallest Apicomplexan genome from the human pathogen Babesia microti.</title>
        <authorList>
            <person name="Cornillot E."/>
            <person name="Hadj-Kaddour K."/>
            <person name="Dassouli A."/>
            <person name="Noel B."/>
            <person name="Ranwez V."/>
            <person name="Vacherie B."/>
            <person name="Augagneur Y."/>
            <person name="Bres V."/>
            <person name="Duclos A."/>
            <person name="Randazzo S."/>
            <person name="Carcy B."/>
            <person name="Debierre-Grockiego F."/>
            <person name="Delbecq S."/>
            <person name="Moubri-Menage K."/>
            <person name="Shams-Eldin H."/>
            <person name="Usmani-Brown S."/>
            <person name="Bringaud F."/>
            <person name="Wincker P."/>
            <person name="Vivares C.P."/>
            <person name="Schwarz R.T."/>
            <person name="Schetters T.P."/>
            <person name="Krause P.J."/>
            <person name="Gorenflot A."/>
            <person name="Berry V."/>
            <person name="Barbe V."/>
            <person name="Ben Mamoun C."/>
        </authorList>
    </citation>
    <scope>NUCLEOTIDE SEQUENCE [LARGE SCALE GENOMIC DNA]</scope>
    <source>
        <strain evidence="2 3">RI</strain>
    </source>
</reference>
<feature type="transmembrane region" description="Helical" evidence="1">
    <location>
        <begin position="204"/>
        <end position="226"/>
    </location>
</feature>
<feature type="transmembrane region" description="Helical" evidence="1">
    <location>
        <begin position="246"/>
        <end position="271"/>
    </location>
</feature>
<reference evidence="2 3" key="2">
    <citation type="journal article" date="2013" name="PLoS ONE">
        <title>Whole genome mapping and re-organization of the nuclear and mitochondrial genomes of Babesia microti isolates.</title>
        <authorList>
            <person name="Cornillot E."/>
            <person name="Dassouli A."/>
            <person name="Garg A."/>
            <person name="Pachikara N."/>
            <person name="Randazzo S."/>
            <person name="Depoix D."/>
            <person name="Carcy B."/>
            <person name="Delbecq S."/>
            <person name="Frutos R."/>
            <person name="Silva J.C."/>
            <person name="Sutton R."/>
            <person name="Krause P.J."/>
            <person name="Mamoun C.B."/>
        </authorList>
    </citation>
    <scope>NUCLEOTIDE SEQUENCE [LARGE SCALE GENOMIC DNA]</scope>
    <source>
        <strain evidence="2 3">RI</strain>
    </source>
</reference>
<keyword evidence="1" id="KW-1133">Transmembrane helix</keyword>
<evidence type="ECO:0000313" key="2">
    <source>
        <dbReference type="EMBL" id="CTQ41018.1"/>
    </source>
</evidence>
<organism evidence="2 3">
    <name type="scientific">Babesia microti (strain RI)</name>
    <dbReference type="NCBI Taxonomy" id="1133968"/>
    <lineage>
        <taxon>Eukaryota</taxon>
        <taxon>Sar</taxon>
        <taxon>Alveolata</taxon>
        <taxon>Apicomplexa</taxon>
        <taxon>Aconoidasida</taxon>
        <taxon>Piroplasmida</taxon>
        <taxon>Babesiidae</taxon>
        <taxon>Babesia</taxon>
    </lineage>
</organism>
<dbReference type="AlphaFoldDB" id="A0A0K3AQW6"/>
<feature type="transmembrane region" description="Helical" evidence="1">
    <location>
        <begin position="319"/>
        <end position="345"/>
    </location>
</feature>
<accession>A0A0K3AQW6</accession>
<dbReference type="RefSeq" id="XP_012649029.1">
    <property type="nucleotide sequence ID" value="XM_012793575.1"/>
</dbReference>
<gene>
    <name evidence="2" type="ORF">BMR1_03g02095</name>
</gene>
<dbReference type="VEuPathDB" id="PiroplasmaDB:BMR1_03g02095"/>
<feature type="transmembrane region" description="Helical" evidence="1">
    <location>
        <begin position="109"/>
        <end position="131"/>
    </location>
</feature>
<dbReference type="GeneID" id="24425060"/>
<evidence type="ECO:0000313" key="3">
    <source>
        <dbReference type="Proteomes" id="UP000002899"/>
    </source>
</evidence>
<dbReference type="KEGG" id="bmic:BMR1_03g02095"/>
<dbReference type="EMBL" id="LN871598">
    <property type="protein sequence ID" value="CTQ41018.1"/>
    <property type="molecule type" value="Genomic_DNA"/>
</dbReference>